<feature type="region of interest" description="Disordered" evidence="1">
    <location>
        <begin position="1"/>
        <end position="25"/>
    </location>
</feature>
<organism evidence="2 3">
    <name type="scientific">Streptomyces capillispiralis</name>
    <dbReference type="NCBI Taxonomy" id="68182"/>
    <lineage>
        <taxon>Bacteria</taxon>
        <taxon>Bacillati</taxon>
        <taxon>Actinomycetota</taxon>
        <taxon>Actinomycetes</taxon>
        <taxon>Kitasatosporales</taxon>
        <taxon>Streptomycetaceae</taxon>
        <taxon>Streptomyces</taxon>
    </lineage>
</organism>
<dbReference type="NCBIfam" id="NF038155">
    <property type="entry name" value="lanthi_I_FDLD"/>
    <property type="match status" value="1"/>
</dbReference>
<sequence>MSDVFDLDARVSTPTSPNGQDTPMSISGIATRTICTRVTCQVTKTCACTQMCTILCSPEK</sequence>
<name>A0A561TEC8_9ACTN</name>
<accession>A0A561TEC8</accession>
<feature type="compositionally biased region" description="Polar residues" evidence="1">
    <location>
        <begin position="12"/>
        <end position="25"/>
    </location>
</feature>
<protein>
    <submittedName>
        <fullName evidence="2">Uncharacterized protein</fullName>
    </submittedName>
</protein>
<dbReference type="EMBL" id="VIWV01000001">
    <property type="protein sequence ID" value="TWF85453.1"/>
    <property type="molecule type" value="Genomic_DNA"/>
</dbReference>
<reference evidence="2 3" key="1">
    <citation type="submission" date="2019-06" db="EMBL/GenBank/DDBJ databases">
        <title>Sequencing the genomes of 1000 actinobacteria strains.</title>
        <authorList>
            <person name="Klenk H.-P."/>
        </authorList>
    </citation>
    <scope>NUCLEOTIDE SEQUENCE [LARGE SCALE GENOMIC DNA]</scope>
    <source>
        <strain evidence="2 3">DSM 41695</strain>
    </source>
</reference>
<dbReference type="OrthoDB" id="4309137at2"/>
<comment type="caution">
    <text evidence="2">The sequence shown here is derived from an EMBL/GenBank/DDBJ whole genome shotgun (WGS) entry which is preliminary data.</text>
</comment>
<dbReference type="Proteomes" id="UP000316603">
    <property type="component" value="Unassembled WGS sequence"/>
</dbReference>
<evidence type="ECO:0000313" key="3">
    <source>
        <dbReference type="Proteomes" id="UP000316603"/>
    </source>
</evidence>
<dbReference type="AlphaFoldDB" id="A0A561TEC8"/>
<evidence type="ECO:0000256" key="1">
    <source>
        <dbReference type="SAM" id="MobiDB-lite"/>
    </source>
</evidence>
<evidence type="ECO:0000313" key="2">
    <source>
        <dbReference type="EMBL" id="TWF85453.1"/>
    </source>
</evidence>
<gene>
    <name evidence="2" type="ORF">FHX78_112405</name>
</gene>
<keyword evidence="3" id="KW-1185">Reference proteome</keyword>
<proteinExistence type="predicted"/>
<dbReference type="RefSeq" id="WP_145867438.1">
    <property type="nucleotide sequence ID" value="NZ_BNCE01000001.1"/>
</dbReference>